<dbReference type="AlphaFoldDB" id="A0A835YZN1"/>
<protein>
    <submittedName>
        <fullName evidence="2">Uncharacterized protein</fullName>
    </submittedName>
</protein>
<dbReference type="EMBL" id="JAFCMP010000412">
    <property type="protein sequence ID" value="KAG5180124.1"/>
    <property type="molecule type" value="Genomic_DNA"/>
</dbReference>
<feature type="compositionally biased region" description="Low complexity" evidence="1">
    <location>
        <begin position="51"/>
        <end position="62"/>
    </location>
</feature>
<proteinExistence type="predicted"/>
<feature type="region of interest" description="Disordered" evidence="1">
    <location>
        <begin position="44"/>
        <end position="65"/>
    </location>
</feature>
<comment type="caution">
    <text evidence="2">The sequence shown here is derived from an EMBL/GenBank/DDBJ whole genome shotgun (WGS) entry which is preliminary data.</text>
</comment>
<keyword evidence="3" id="KW-1185">Reference proteome</keyword>
<evidence type="ECO:0000256" key="1">
    <source>
        <dbReference type="SAM" id="MobiDB-lite"/>
    </source>
</evidence>
<organism evidence="2 3">
    <name type="scientific">Tribonema minus</name>
    <dbReference type="NCBI Taxonomy" id="303371"/>
    <lineage>
        <taxon>Eukaryota</taxon>
        <taxon>Sar</taxon>
        <taxon>Stramenopiles</taxon>
        <taxon>Ochrophyta</taxon>
        <taxon>PX clade</taxon>
        <taxon>Xanthophyceae</taxon>
        <taxon>Tribonematales</taxon>
        <taxon>Tribonemataceae</taxon>
        <taxon>Tribonema</taxon>
    </lineage>
</organism>
<reference evidence="2" key="1">
    <citation type="submission" date="2021-02" db="EMBL/GenBank/DDBJ databases">
        <title>First Annotated Genome of the Yellow-green Alga Tribonema minus.</title>
        <authorList>
            <person name="Mahan K.M."/>
        </authorList>
    </citation>
    <scope>NUCLEOTIDE SEQUENCE</scope>
    <source>
        <strain evidence="2">UTEX B ZZ1240</strain>
    </source>
</reference>
<name>A0A835YZN1_9STRA</name>
<evidence type="ECO:0000313" key="2">
    <source>
        <dbReference type="EMBL" id="KAG5180124.1"/>
    </source>
</evidence>
<gene>
    <name evidence="2" type="ORF">JKP88DRAFT_223485</name>
</gene>
<dbReference type="Proteomes" id="UP000664859">
    <property type="component" value="Unassembled WGS sequence"/>
</dbReference>
<sequence>MVPKCLRAHADVLCTAAAPNSNGGAVCYNTRTFAGTQVRTTYHPDSTHHVPLQPIEDQPPQDQIDKDRANMWPVRHLKQASAHGGSERRRTAAADAASMAEEFHQLPLHDMANTLLKNQLALFVPAQTILVPAARARAIELPTFRRTNNSRG</sequence>
<accession>A0A835YZN1</accession>
<evidence type="ECO:0000313" key="3">
    <source>
        <dbReference type="Proteomes" id="UP000664859"/>
    </source>
</evidence>